<dbReference type="AlphaFoldDB" id="A0A849KF63"/>
<protein>
    <submittedName>
        <fullName evidence="1">Uncharacterized protein</fullName>
    </submittedName>
</protein>
<accession>A0A849KF63</accession>
<dbReference type="RefSeq" id="WP_171558976.1">
    <property type="nucleotide sequence ID" value="NZ_JABFCS010000001.1"/>
</dbReference>
<sequence>MKGYGKRIDQGADLHPSQWVARTEARLSASGLESRGLERLSDLTDFRFRKVLMPYFSLVRGAKLRVLKSDADRPMLAMLKTKQQEYVDAEWARVGVGCALRGGKYEGYKLRFLSHTAVNNRIGQALLRLEQRMDAEFVRDRPDGVQE</sequence>
<comment type="caution">
    <text evidence="1">The sequence shown here is derived from an EMBL/GenBank/DDBJ whole genome shotgun (WGS) entry which is preliminary data.</text>
</comment>
<proteinExistence type="predicted"/>
<gene>
    <name evidence="1" type="ORF">HK415_11075</name>
</gene>
<dbReference type="Proteomes" id="UP000552954">
    <property type="component" value="Unassembled WGS sequence"/>
</dbReference>
<name>A0A849KF63_9BURK</name>
<reference evidence="1 2" key="1">
    <citation type="submission" date="2020-05" db="EMBL/GenBank/DDBJ databases">
        <authorList>
            <person name="Khan S.A."/>
            <person name="Jeon C.O."/>
            <person name="Chun B.H."/>
        </authorList>
    </citation>
    <scope>NUCLEOTIDE SEQUENCE [LARGE SCALE GENOMIC DNA]</scope>
    <source>
        <strain evidence="1 2">B156</strain>
    </source>
</reference>
<keyword evidence="2" id="KW-1185">Reference proteome</keyword>
<evidence type="ECO:0000313" key="2">
    <source>
        <dbReference type="Proteomes" id="UP000552954"/>
    </source>
</evidence>
<reference evidence="1 2" key="2">
    <citation type="submission" date="2020-06" db="EMBL/GenBank/DDBJ databases">
        <title>Ramlibacter rhizophilus sp. nov., isolated from rhizosphere soil of national flower Mugunghwa from South Korea.</title>
        <authorList>
            <person name="Zheng-Fei Y."/>
            <person name="Huan T."/>
        </authorList>
    </citation>
    <scope>NUCLEOTIDE SEQUENCE [LARGE SCALE GENOMIC DNA]</scope>
    <source>
        <strain evidence="1 2">B156</strain>
    </source>
</reference>
<evidence type="ECO:0000313" key="1">
    <source>
        <dbReference type="EMBL" id="NNU43575.1"/>
    </source>
</evidence>
<dbReference type="EMBL" id="JABFCS010000001">
    <property type="protein sequence ID" value="NNU43575.1"/>
    <property type="molecule type" value="Genomic_DNA"/>
</dbReference>
<organism evidence="1 2">
    <name type="scientific">Ramlibacter montanisoli</name>
    <dbReference type="NCBI Taxonomy" id="2732512"/>
    <lineage>
        <taxon>Bacteria</taxon>
        <taxon>Pseudomonadati</taxon>
        <taxon>Pseudomonadota</taxon>
        <taxon>Betaproteobacteria</taxon>
        <taxon>Burkholderiales</taxon>
        <taxon>Comamonadaceae</taxon>
        <taxon>Ramlibacter</taxon>
    </lineage>
</organism>